<dbReference type="Proteomes" id="UP000507470">
    <property type="component" value="Unassembled WGS sequence"/>
</dbReference>
<keyword evidence="6" id="KW-0862">Zinc</keyword>
<dbReference type="Gene3D" id="1.10.150.900">
    <property type="match status" value="2"/>
</dbReference>
<evidence type="ECO:0000256" key="11">
    <source>
        <dbReference type="ARBA" id="ARBA00047723"/>
    </source>
</evidence>
<comment type="catalytic activity">
    <reaction evidence="15">
        <text>N-(9Z-octadecenoyl)-L-methionine + H2O = (9Z)-octadecenoate + L-methionine</text>
        <dbReference type="Rhea" id="RHEA:64144"/>
        <dbReference type="ChEBI" id="CHEBI:15377"/>
        <dbReference type="ChEBI" id="CHEBI:30823"/>
        <dbReference type="ChEBI" id="CHEBI:57844"/>
        <dbReference type="ChEBI" id="CHEBI:149732"/>
    </reaction>
    <physiologicalReaction direction="left-to-right" evidence="15">
        <dbReference type="Rhea" id="RHEA:64145"/>
    </physiologicalReaction>
</comment>
<comment type="pathway">
    <text evidence="1">Lipid metabolism; fatty acid metabolism.</text>
</comment>
<dbReference type="GO" id="GO:0043605">
    <property type="term" value="P:amide catabolic process"/>
    <property type="evidence" value="ECO:0007669"/>
    <property type="project" value="UniProtKB-ARBA"/>
</dbReference>
<dbReference type="EC" id="3.4.17.-" evidence="28"/>
<comment type="similarity">
    <text evidence="2">Belongs to the peptidase M20A family.</text>
</comment>
<reference evidence="28 29" key="1">
    <citation type="submission" date="2020-06" db="EMBL/GenBank/DDBJ databases">
        <authorList>
            <person name="Li R."/>
            <person name="Bekaert M."/>
        </authorList>
    </citation>
    <scope>NUCLEOTIDE SEQUENCE [LARGE SCALE GENOMIC DNA]</scope>
    <source>
        <strain evidence="29">wild</strain>
    </source>
</reference>
<comment type="catalytic activity">
    <reaction evidence="23">
        <text>an N-acyl-aromatic L-alpha-amino acid + H2O = an aromatic L-alpha-amino acid + a carboxylate</text>
        <dbReference type="Rhea" id="RHEA:54184"/>
        <dbReference type="ChEBI" id="CHEBI:15377"/>
        <dbReference type="ChEBI" id="CHEBI:29067"/>
        <dbReference type="ChEBI" id="CHEBI:84824"/>
        <dbReference type="ChEBI" id="CHEBI:138093"/>
        <dbReference type="EC" id="3.5.1.114"/>
    </reaction>
    <physiologicalReaction direction="left-to-right" evidence="23">
        <dbReference type="Rhea" id="RHEA:54185"/>
    </physiologicalReaction>
    <physiologicalReaction direction="right-to-left" evidence="23">
        <dbReference type="Rhea" id="RHEA:54186"/>
    </physiologicalReaction>
</comment>
<dbReference type="Gene3D" id="3.40.630.10">
    <property type="entry name" value="Zn peptidases"/>
    <property type="match status" value="1"/>
</dbReference>
<evidence type="ECO:0000256" key="26">
    <source>
        <dbReference type="ARBA" id="ARBA00049457"/>
    </source>
</evidence>
<evidence type="ECO:0000259" key="27">
    <source>
        <dbReference type="Pfam" id="PF07687"/>
    </source>
</evidence>
<evidence type="ECO:0000256" key="14">
    <source>
        <dbReference type="ARBA" id="ARBA00047879"/>
    </source>
</evidence>
<evidence type="ECO:0000256" key="2">
    <source>
        <dbReference type="ARBA" id="ARBA00006247"/>
    </source>
</evidence>
<evidence type="ECO:0000256" key="1">
    <source>
        <dbReference type="ARBA" id="ARBA00004872"/>
    </source>
</evidence>
<evidence type="ECO:0000256" key="7">
    <source>
        <dbReference type="ARBA" id="ARBA00034698"/>
    </source>
</evidence>
<evidence type="ECO:0000313" key="28">
    <source>
        <dbReference type="EMBL" id="CAC5387461.1"/>
    </source>
</evidence>
<dbReference type="GO" id="GO:0004180">
    <property type="term" value="F:carboxypeptidase activity"/>
    <property type="evidence" value="ECO:0007669"/>
    <property type="project" value="UniProtKB-KW"/>
</dbReference>
<evidence type="ECO:0000256" key="4">
    <source>
        <dbReference type="ARBA" id="ARBA00022723"/>
    </source>
</evidence>
<keyword evidence="4" id="KW-0479">Metal-binding</keyword>
<dbReference type="GO" id="GO:0005576">
    <property type="term" value="C:extracellular region"/>
    <property type="evidence" value="ECO:0007669"/>
    <property type="project" value="UniProtKB-ARBA"/>
</dbReference>
<keyword evidence="3" id="KW-0645">Protease</keyword>
<keyword evidence="28" id="KW-0121">Carboxypeptidase</keyword>
<dbReference type="FunFam" id="3.40.630.10:FF:000027">
    <property type="entry name" value="N-fatty-acyl-amino acid synthase/hydrolase PM20D1"/>
    <property type="match status" value="1"/>
</dbReference>
<gene>
    <name evidence="28" type="ORF">MCOR_22784</name>
</gene>
<organism evidence="28 29">
    <name type="scientific">Mytilus coruscus</name>
    <name type="common">Sea mussel</name>
    <dbReference type="NCBI Taxonomy" id="42192"/>
    <lineage>
        <taxon>Eukaryota</taxon>
        <taxon>Metazoa</taxon>
        <taxon>Spiralia</taxon>
        <taxon>Lophotrochozoa</taxon>
        <taxon>Mollusca</taxon>
        <taxon>Bivalvia</taxon>
        <taxon>Autobranchia</taxon>
        <taxon>Pteriomorphia</taxon>
        <taxon>Mytilida</taxon>
        <taxon>Mytiloidea</taxon>
        <taxon>Mytilidae</taxon>
        <taxon>Mytilinae</taxon>
        <taxon>Mytilus</taxon>
    </lineage>
</organism>
<dbReference type="GO" id="GO:0006629">
    <property type="term" value="P:lipid metabolic process"/>
    <property type="evidence" value="ECO:0007669"/>
    <property type="project" value="UniProtKB-ARBA"/>
</dbReference>
<comment type="catalytic activity">
    <reaction evidence="13">
        <text>(5Z,8Z,11Z,14Z)-eicosatetraenoate + L-phenylalanine = N-(5Z,8Z,11Z,14Z-eicosatetraenoyl)-L-phenylalanine + H2O</text>
        <dbReference type="Rhea" id="RHEA:51312"/>
        <dbReference type="ChEBI" id="CHEBI:15377"/>
        <dbReference type="ChEBI" id="CHEBI:32395"/>
        <dbReference type="ChEBI" id="CHEBI:58095"/>
        <dbReference type="ChEBI" id="CHEBI:134022"/>
    </reaction>
    <physiologicalReaction direction="left-to-right" evidence="13">
        <dbReference type="Rhea" id="RHEA:51313"/>
    </physiologicalReaction>
    <physiologicalReaction direction="right-to-left" evidence="13">
        <dbReference type="Rhea" id="RHEA:51314"/>
    </physiologicalReaction>
</comment>
<comment type="catalytic activity">
    <reaction evidence="18">
        <text>an N-acyl-L-amino acid + H2O = an L-alpha-amino acid + a carboxylate</text>
        <dbReference type="Rhea" id="RHEA:15565"/>
        <dbReference type="ChEBI" id="CHEBI:15377"/>
        <dbReference type="ChEBI" id="CHEBI:29067"/>
        <dbReference type="ChEBI" id="CHEBI:59869"/>
        <dbReference type="ChEBI" id="CHEBI:59874"/>
        <dbReference type="EC" id="3.5.1.14"/>
    </reaction>
    <physiologicalReaction direction="left-to-right" evidence="18">
        <dbReference type="Rhea" id="RHEA:15566"/>
    </physiologicalReaction>
    <physiologicalReaction direction="right-to-left" evidence="18">
        <dbReference type="Rhea" id="RHEA:15567"/>
    </physiologicalReaction>
</comment>
<dbReference type="FunFam" id="1.10.150.900:FF:000003">
    <property type="entry name" value="N-fatty-acyl-amino acid synthase/hydrolase PM20D1"/>
    <property type="match status" value="1"/>
</dbReference>
<dbReference type="CDD" id="cd05674">
    <property type="entry name" value="M20_yscS"/>
    <property type="match status" value="1"/>
</dbReference>
<evidence type="ECO:0000256" key="15">
    <source>
        <dbReference type="ARBA" id="ARBA00048145"/>
    </source>
</evidence>
<dbReference type="InterPro" id="IPR011650">
    <property type="entry name" value="Peptidase_M20_dimer"/>
</dbReference>
<proteinExistence type="inferred from homology"/>
<evidence type="ECO:0000256" key="5">
    <source>
        <dbReference type="ARBA" id="ARBA00022801"/>
    </source>
</evidence>
<keyword evidence="29" id="KW-1185">Reference proteome</keyword>
<sequence length="569" mass="64033">MSCKQLCITLVAICSALLVIVLVRTFTLVPRKDVVIACKTADSDFIKLTDQILKRFQKALQIDTISFKRGEYNRDQLLLLGSHLQKSFPVVHSSPLVKLDIIANYSRLYTISGSNTSLTPYLLTAHLDVVPAIAEEWELPPFDAQIKDEFIYARGAIDFKQGIMGILEALEYLLSKGFKPNRSFYIGFGHDEEVTGVDGARAISQELQSRGLKQVEFLLDEGLAVLNGFIPGIKKPVALIGIGEKGFLTLKLYVKGEAGHSSMPLKETAIGILAKAVSKIEDNPLPSMLGYGPEKEMLEHLAHEMPLAARIVMSNLWLFGPIVSWFFSQKPPTNAIIRTVTSVTMFNGGVKTNVLPSDATAYINHRIHPAQSLQEIMDYDRAVINDDRVQISVEDSMVAAAGSPSGENDFGYQIISNSIRQIWTNATTAPGMMIGNTDTKHYKDFTKNIYRFSPTVMFPGDEKRFHGVNERISKNNYEQAINFYYHIIVNADKRLLMGNTDTRHYAMFTKNIYRFCPTVMFLGDEKRFHGINERISKKNYEQAINFYYHVITNADQRSLINIHQHSDEL</sequence>
<comment type="catalytic activity">
    <reaction evidence="24">
        <text>L-phenylalanine + (9Z)-octadecenoate = N-(9Z-octadecenoyl)-L-phenylalanine + H2O</text>
        <dbReference type="Rhea" id="RHEA:51300"/>
        <dbReference type="ChEBI" id="CHEBI:15377"/>
        <dbReference type="ChEBI" id="CHEBI:30823"/>
        <dbReference type="ChEBI" id="CHEBI:58095"/>
        <dbReference type="ChEBI" id="CHEBI:134020"/>
    </reaction>
    <physiologicalReaction direction="left-to-right" evidence="24">
        <dbReference type="Rhea" id="RHEA:51301"/>
    </physiologicalReaction>
    <physiologicalReaction direction="right-to-left" evidence="24">
        <dbReference type="Rhea" id="RHEA:51302"/>
    </physiologicalReaction>
</comment>
<dbReference type="SUPFAM" id="SSF55031">
    <property type="entry name" value="Bacterial exopeptidase dimerisation domain"/>
    <property type="match status" value="1"/>
</dbReference>
<dbReference type="GO" id="GO:0006520">
    <property type="term" value="P:amino acid metabolic process"/>
    <property type="evidence" value="ECO:0007669"/>
    <property type="project" value="UniProtKB-ARBA"/>
</dbReference>
<evidence type="ECO:0000256" key="19">
    <source>
        <dbReference type="ARBA" id="ARBA00048597"/>
    </source>
</evidence>
<dbReference type="InterPro" id="IPR036264">
    <property type="entry name" value="Bact_exopeptidase_dim_dom"/>
</dbReference>
<feature type="domain" description="Peptidase M20 dimerisation" evidence="27">
    <location>
        <begin position="242"/>
        <end position="386"/>
    </location>
</feature>
<comment type="catalytic activity">
    <reaction evidence="20">
        <text>N-(9Z-octadecenoyl)-L-glutamine + H2O = L-glutamine + (9Z)-octadecenoate</text>
        <dbReference type="Rhea" id="RHEA:51356"/>
        <dbReference type="ChEBI" id="CHEBI:15377"/>
        <dbReference type="ChEBI" id="CHEBI:30823"/>
        <dbReference type="ChEBI" id="CHEBI:58359"/>
        <dbReference type="ChEBI" id="CHEBI:134033"/>
    </reaction>
    <physiologicalReaction direction="left-to-right" evidence="20">
        <dbReference type="Rhea" id="RHEA:51357"/>
    </physiologicalReaction>
</comment>
<dbReference type="Pfam" id="PF01546">
    <property type="entry name" value="Peptidase_M20"/>
    <property type="match status" value="1"/>
</dbReference>
<protein>
    <submittedName>
        <fullName evidence="28">PM20D1</fullName>
        <ecNumber evidence="28">3.4.17.-</ecNumber>
    </submittedName>
</protein>
<dbReference type="InterPro" id="IPR002933">
    <property type="entry name" value="Peptidase_M20"/>
</dbReference>
<evidence type="ECO:0000256" key="24">
    <source>
        <dbReference type="ARBA" id="ARBA00048879"/>
    </source>
</evidence>
<dbReference type="AlphaFoldDB" id="A0A6J8BW40"/>
<evidence type="ECO:0000256" key="17">
    <source>
        <dbReference type="ARBA" id="ARBA00048402"/>
    </source>
</evidence>
<dbReference type="EMBL" id="CACVKT020004001">
    <property type="protein sequence ID" value="CAC5387461.1"/>
    <property type="molecule type" value="Genomic_DNA"/>
</dbReference>
<evidence type="ECO:0000313" key="29">
    <source>
        <dbReference type="Proteomes" id="UP000507470"/>
    </source>
</evidence>
<comment type="catalytic activity">
    <reaction evidence="22">
        <text>N-(9Z-octadecenoyl)-L-leucine + H2O = L-leucine + (9Z)-octadecenoate</text>
        <dbReference type="Rhea" id="RHEA:51360"/>
        <dbReference type="ChEBI" id="CHEBI:15377"/>
        <dbReference type="ChEBI" id="CHEBI:30823"/>
        <dbReference type="ChEBI" id="CHEBI:57427"/>
        <dbReference type="ChEBI" id="CHEBI:134035"/>
    </reaction>
    <physiologicalReaction direction="left-to-right" evidence="22">
        <dbReference type="Rhea" id="RHEA:51361"/>
    </physiologicalReaction>
    <physiologicalReaction direction="right-to-left" evidence="22">
        <dbReference type="Rhea" id="RHEA:51362"/>
    </physiologicalReaction>
</comment>
<comment type="catalytic activity">
    <reaction evidence="17">
        <text>N-(5Z,8Z,11Z,14Z)-eicosatetraenoyl-glycine + H2O = (5Z,8Z,11Z,14Z)-eicosatetraenoate + glycine</text>
        <dbReference type="Rhea" id="RHEA:64108"/>
        <dbReference type="ChEBI" id="CHEBI:15377"/>
        <dbReference type="ChEBI" id="CHEBI:32395"/>
        <dbReference type="ChEBI" id="CHEBI:57305"/>
        <dbReference type="ChEBI" id="CHEBI:59002"/>
    </reaction>
    <physiologicalReaction direction="left-to-right" evidence="17">
        <dbReference type="Rhea" id="RHEA:64109"/>
    </physiologicalReaction>
    <physiologicalReaction direction="right-to-left" evidence="17">
        <dbReference type="Rhea" id="RHEA:64110"/>
    </physiologicalReaction>
</comment>
<comment type="catalytic activity">
    <reaction evidence="19">
        <text>N-(9Z-octadecenoyl)-L-serine + H2O = L-serine + (9Z)-octadecenoate</text>
        <dbReference type="Rhea" id="RHEA:51352"/>
        <dbReference type="ChEBI" id="CHEBI:15377"/>
        <dbReference type="ChEBI" id="CHEBI:30823"/>
        <dbReference type="ChEBI" id="CHEBI:33384"/>
        <dbReference type="ChEBI" id="CHEBI:134031"/>
    </reaction>
    <physiologicalReaction direction="left-to-right" evidence="19">
        <dbReference type="Rhea" id="RHEA:51353"/>
    </physiologicalReaction>
</comment>
<evidence type="ECO:0000256" key="22">
    <source>
        <dbReference type="ARBA" id="ARBA00048827"/>
    </source>
</evidence>
<comment type="function">
    <text evidence="8">Secreted enzyme that regulates the endogenous N-fatty acyl amino acid (NAAs) tissue and circulating levels by functioning as a bidirectional NAA synthase/hydrolase. It condenses free fatty acids and free amino acids to generate NAAs and bidirectionally catalyzes the reverse hydrolysis reaction. Some of these NAAs stimulate oxidative metabolism via mitochondrial uncoupling, increasing energy expenditure in a UPC1-independent manner. Thereby, this secreted protein may indirectly regulate whole body energy expenditure. PM20D1 circulates in tight association with both low- and high-density (LDL and HDL,respectively) lipoprotein particles.</text>
</comment>
<evidence type="ECO:0000256" key="8">
    <source>
        <dbReference type="ARBA" id="ARBA00046147"/>
    </source>
</evidence>
<dbReference type="GO" id="GO:0043604">
    <property type="term" value="P:amide biosynthetic process"/>
    <property type="evidence" value="ECO:0007669"/>
    <property type="project" value="TreeGrafter"/>
</dbReference>
<dbReference type="Pfam" id="PF07687">
    <property type="entry name" value="M20_dimer"/>
    <property type="match status" value="1"/>
</dbReference>
<evidence type="ECO:0000256" key="16">
    <source>
        <dbReference type="ARBA" id="ARBA00048380"/>
    </source>
</evidence>
<comment type="catalytic activity">
    <reaction evidence="21">
        <text>N-(9Z-octadecenoyl)-L-tryptophan + H2O = L-tryptophan + (9Z)-octadecenoate</text>
        <dbReference type="Rhea" id="RHEA:64176"/>
        <dbReference type="ChEBI" id="CHEBI:15377"/>
        <dbReference type="ChEBI" id="CHEBI:30823"/>
        <dbReference type="ChEBI" id="CHEBI:57912"/>
        <dbReference type="ChEBI" id="CHEBI:149733"/>
    </reaction>
    <physiologicalReaction direction="left-to-right" evidence="21">
        <dbReference type="Rhea" id="RHEA:64177"/>
    </physiologicalReaction>
</comment>
<comment type="catalytic activity">
    <reaction evidence="10">
        <text>N-(4Z,7Z,10Z,13Z,16Z,19Z-docosahexaenoyl)-L-phenylalanine + H2O = (4Z,7Z,10Z,13Z,16Z,19Z)-docosahexaenoate + L-phenylalanine</text>
        <dbReference type="Rhea" id="RHEA:64132"/>
        <dbReference type="ChEBI" id="CHEBI:15377"/>
        <dbReference type="ChEBI" id="CHEBI:58095"/>
        <dbReference type="ChEBI" id="CHEBI:77016"/>
        <dbReference type="ChEBI" id="CHEBI:149701"/>
    </reaction>
    <physiologicalReaction direction="left-to-right" evidence="10">
        <dbReference type="Rhea" id="RHEA:64133"/>
    </physiologicalReaction>
</comment>
<comment type="catalytic activity">
    <reaction evidence="16">
        <text>N-(9Z-octadecenoyl)-L-asparagine + H2O = L-asparagine + (9Z)-octadecenoate</text>
        <dbReference type="Rhea" id="RHEA:64136"/>
        <dbReference type="ChEBI" id="CHEBI:15377"/>
        <dbReference type="ChEBI" id="CHEBI:30823"/>
        <dbReference type="ChEBI" id="CHEBI:58048"/>
        <dbReference type="ChEBI" id="CHEBI:149730"/>
    </reaction>
    <physiologicalReaction direction="left-to-right" evidence="16">
        <dbReference type="Rhea" id="RHEA:64137"/>
    </physiologicalReaction>
</comment>
<evidence type="ECO:0000256" key="23">
    <source>
        <dbReference type="ARBA" id="ARBA00048840"/>
    </source>
</evidence>
<evidence type="ECO:0000256" key="9">
    <source>
        <dbReference type="ARBA" id="ARBA00047450"/>
    </source>
</evidence>
<evidence type="ECO:0000256" key="13">
    <source>
        <dbReference type="ARBA" id="ARBA00047874"/>
    </source>
</evidence>
<evidence type="ECO:0000256" key="3">
    <source>
        <dbReference type="ARBA" id="ARBA00022670"/>
    </source>
</evidence>
<evidence type="ECO:0000256" key="10">
    <source>
        <dbReference type="ARBA" id="ARBA00047567"/>
    </source>
</evidence>
<comment type="catalytic activity">
    <reaction evidence="25">
        <text>N-(5Z,8Z,11Z,14Z-eicosatetraenoyl)-L-serine + H2O = (5Z,8Z,11Z,14Z)-eicosatetraenoate + L-serine</text>
        <dbReference type="Rhea" id="RHEA:64116"/>
        <dbReference type="ChEBI" id="CHEBI:15377"/>
        <dbReference type="ChEBI" id="CHEBI:32395"/>
        <dbReference type="ChEBI" id="CHEBI:33384"/>
        <dbReference type="ChEBI" id="CHEBI:149697"/>
    </reaction>
    <physiologicalReaction direction="left-to-right" evidence="25">
        <dbReference type="Rhea" id="RHEA:64117"/>
    </physiologicalReaction>
    <physiologicalReaction direction="right-to-left" evidence="25">
        <dbReference type="Rhea" id="RHEA:64118"/>
    </physiologicalReaction>
</comment>
<evidence type="ECO:0000256" key="20">
    <source>
        <dbReference type="ARBA" id="ARBA00048729"/>
    </source>
</evidence>
<dbReference type="PANTHER" id="PTHR45962:SF1">
    <property type="entry name" value="N-FATTY-ACYL-AMINO ACID SYNTHASE_HYDROLASE PM20D1"/>
    <property type="match status" value="1"/>
</dbReference>
<evidence type="ECO:0000256" key="6">
    <source>
        <dbReference type="ARBA" id="ARBA00022833"/>
    </source>
</evidence>
<keyword evidence="5 28" id="KW-0378">Hydrolase</keyword>
<dbReference type="OrthoDB" id="3064516at2759"/>
<dbReference type="Gene3D" id="3.30.70.360">
    <property type="match status" value="1"/>
</dbReference>
<comment type="catalytic activity">
    <reaction evidence="11">
        <text>N-octadecanoyl-L-phenylalanine + H2O = octadecanoate + L-phenylalanine</text>
        <dbReference type="Rhea" id="RHEA:64128"/>
        <dbReference type="ChEBI" id="CHEBI:15377"/>
        <dbReference type="ChEBI" id="CHEBI:25629"/>
        <dbReference type="ChEBI" id="CHEBI:58095"/>
        <dbReference type="ChEBI" id="CHEBI:149700"/>
    </reaction>
    <physiologicalReaction direction="left-to-right" evidence="11">
        <dbReference type="Rhea" id="RHEA:64129"/>
    </physiologicalReaction>
</comment>
<dbReference type="GO" id="GO:0046872">
    <property type="term" value="F:metal ion binding"/>
    <property type="evidence" value="ECO:0007669"/>
    <property type="project" value="UniProtKB-KW"/>
</dbReference>
<name>A0A6J8BW40_MYTCO</name>
<comment type="catalytic activity">
    <reaction evidence="14">
        <text>N-hexadecanoyl-L-phenylalanine + H2O = hexadecanoate + L-phenylalanine</text>
        <dbReference type="Rhea" id="RHEA:64124"/>
        <dbReference type="ChEBI" id="CHEBI:7896"/>
        <dbReference type="ChEBI" id="CHEBI:15377"/>
        <dbReference type="ChEBI" id="CHEBI:58095"/>
        <dbReference type="ChEBI" id="CHEBI:149699"/>
    </reaction>
    <physiologicalReaction direction="left-to-right" evidence="14">
        <dbReference type="Rhea" id="RHEA:64125"/>
    </physiologicalReaction>
</comment>
<accession>A0A6J8BW40</accession>
<dbReference type="InterPro" id="IPR047177">
    <property type="entry name" value="Pept_M20A"/>
</dbReference>
<dbReference type="GO" id="GO:0004046">
    <property type="term" value="F:aminoacylase activity"/>
    <property type="evidence" value="ECO:0007669"/>
    <property type="project" value="UniProtKB-EC"/>
</dbReference>
<dbReference type="PANTHER" id="PTHR45962">
    <property type="entry name" value="N-FATTY-ACYL-AMINO ACID SYNTHASE/HYDROLASE PM20D1"/>
    <property type="match status" value="1"/>
</dbReference>
<evidence type="ECO:0000256" key="21">
    <source>
        <dbReference type="ARBA" id="ARBA00048822"/>
    </source>
</evidence>
<dbReference type="SUPFAM" id="SSF53187">
    <property type="entry name" value="Zn-dependent exopeptidases"/>
    <property type="match status" value="2"/>
</dbReference>
<comment type="catalytic activity">
    <reaction evidence="12">
        <text>N-(9Z-octadecenoyl)-L-tyrosine + H2O = L-tyrosine + (9Z)-octadecenoate</text>
        <dbReference type="Rhea" id="RHEA:64184"/>
        <dbReference type="ChEBI" id="CHEBI:15377"/>
        <dbReference type="ChEBI" id="CHEBI:30823"/>
        <dbReference type="ChEBI" id="CHEBI:58315"/>
        <dbReference type="ChEBI" id="CHEBI:149734"/>
    </reaction>
    <physiologicalReaction direction="left-to-right" evidence="12">
        <dbReference type="Rhea" id="RHEA:64185"/>
    </physiologicalReaction>
</comment>
<evidence type="ECO:0000256" key="25">
    <source>
        <dbReference type="ARBA" id="ARBA00049100"/>
    </source>
</evidence>
<comment type="pathway">
    <text evidence="7">Amino-acid metabolism.</text>
</comment>
<dbReference type="GO" id="GO:0006508">
    <property type="term" value="P:proteolysis"/>
    <property type="evidence" value="ECO:0007669"/>
    <property type="project" value="UniProtKB-KW"/>
</dbReference>
<evidence type="ECO:0000256" key="18">
    <source>
        <dbReference type="ARBA" id="ARBA00048579"/>
    </source>
</evidence>
<comment type="catalytic activity">
    <reaction evidence="26">
        <text>N-(9Z-octadecenoyl)-L-lysine + H2O = L-lysine + (9Z)-octadecenoate</text>
        <dbReference type="Rhea" id="RHEA:64192"/>
        <dbReference type="ChEBI" id="CHEBI:15377"/>
        <dbReference type="ChEBI" id="CHEBI:30823"/>
        <dbReference type="ChEBI" id="CHEBI:32551"/>
        <dbReference type="ChEBI" id="CHEBI:149731"/>
    </reaction>
    <physiologicalReaction direction="left-to-right" evidence="26">
        <dbReference type="Rhea" id="RHEA:64193"/>
    </physiologicalReaction>
</comment>
<evidence type="ECO:0000256" key="12">
    <source>
        <dbReference type="ARBA" id="ARBA00047866"/>
    </source>
</evidence>
<dbReference type="GO" id="GO:1990845">
    <property type="term" value="P:adaptive thermogenesis"/>
    <property type="evidence" value="ECO:0007669"/>
    <property type="project" value="UniProtKB-ARBA"/>
</dbReference>
<comment type="catalytic activity">
    <reaction evidence="9">
        <text>(9Z)-octadecenoate + glycine = N-(9Z-octadecenoyl)glycine + H2O</text>
        <dbReference type="Rhea" id="RHEA:51316"/>
        <dbReference type="ChEBI" id="CHEBI:15377"/>
        <dbReference type="ChEBI" id="CHEBI:30823"/>
        <dbReference type="ChEBI" id="CHEBI:57305"/>
        <dbReference type="ChEBI" id="CHEBI:133992"/>
    </reaction>
    <physiologicalReaction direction="right-to-left" evidence="9">
        <dbReference type="Rhea" id="RHEA:51318"/>
    </physiologicalReaction>
</comment>